<organism evidence="2">
    <name type="scientific">Ixodes ricinus</name>
    <name type="common">Common tick</name>
    <name type="synonym">Acarus ricinus</name>
    <dbReference type="NCBI Taxonomy" id="34613"/>
    <lineage>
        <taxon>Eukaryota</taxon>
        <taxon>Metazoa</taxon>
        <taxon>Ecdysozoa</taxon>
        <taxon>Arthropoda</taxon>
        <taxon>Chelicerata</taxon>
        <taxon>Arachnida</taxon>
        <taxon>Acari</taxon>
        <taxon>Parasitiformes</taxon>
        <taxon>Ixodida</taxon>
        <taxon>Ixodoidea</taxon>
        <taxon>Ixodidae</taxon>
        <taxon>Ixodinae</taxon>
        <taxon>Ixodes</taxon>
    </lineage>
</organism>
<feature type="region of interest" description="Disordered" evidence="1">
    <location>
        <begin position="59"/>
        <end position="89"/>
    </location>
</feature>
<evidence type="ECO:0000313" key="2">
    <source>
        <dbReference type="EMBL" id="JAA66426.1"/>
    </source>
</evidence>
<feature type="region of interest" description="Disordered" evidence="1">
    <location>
        <begin position="1"/>
        <end position="27"/>
    </location>
</feature>
<name>A0A0K8R5U6_IXORI</name>
<feature type="compositionally biased region" description="Basic and acidic residues" evidence="1">
    <location>
        <begin position="79"/>
        <end position="89"/>
    </location>
</feature>
<dbReference type="EMBL" id="GADI01007382">
    <property type="protein sequence ID" value="JAA66426.1"/>
    <property type="molecule type" value="mRNA"/>
</dbReference>
<proteinExistence type="evidence at transcript level"/>
<sequence length="89" mass="10027">MFYIGNKNSTPMSPDKPNKLQPTESGQHRNLITSDKCIISARMCRVIHAKFLCFNYNGDSEVRPKKPGTPCQRPGGKRGRCENGQCEKQ</sequence>
<accession>A0A0K8R5U6</accession>
<feature type="compositionally biased region" description="Polar residues" evidence="1">
    <location>
        <begin position="1"/>
        <end position="12"/>
    </location>
</feature>
<dbReference type="AlphaFoldDB" id="A0A0K8R5U6"/>
<protein>
    <submittedName>
        <fullName evidence="2">Putative salivary kunitz domain protein</fullName>
    </submittedName>
</protein>
<reference evidence="2" key="1">
    <citation type="submission" date="2012-12" db="EMBL/GenBank/DDBJ databases">
        <title>Identification and characterization of a phenylalanine ammonia-lyase gene family in Isatis indigotica Fort.</title>
        <authorList>
            <person name="Liu Q."/>
            <person name="Chen J."/>
            <person name="Zhou X."/>
            <person name="Di P."/>
            <person name="Xiao Y."/>
            <person name="Xuan H."/>
            <person name="Zhang L."/>
            <person name="Chen W."/>
        </authorList>
    </citation>
    <scope>NUCLEOTIDE SEQUENCE</scope>
    <source>
        <tissue evidence="2">Salivary gland</tissue>
    </source>
</reference>
<evidence type="ECO:0000256" key="1">
    <source>
        <dbReference type="SAM" id="MobiDB-lite"/>
    </source>
</evidence>